<dbReference type="Proteomes" id="UP000299102">
    <property type="component" value="Unassembled WGS sequence"/>
</dbReference>
<feature type="compositionally biased region" description="Basic and acidic residues" evidence="1">
    <location>
        <begin position="65"/>
        <end position="83"/>
    </location>
</feature>
<comment type="caution">
    <text evidence="2">The sequence shown here is derived from an EMBL/GenBank/DDBJ whole genome shotgun (WGS) entry which is preliminary data.</text>
</comment>
<keyword evidence="3" id="KW-1185">Reference proteome</keyword>
<organism evidence="2 3">
    <name type="scientific">Eumeta variegata</name>
    <name type="common">Bagworm moth</name>
    <name type="synonym">Eumeta japonica</name>
    <dbReference type="NCBI Taxonomy" id="151549"/>
    <lineage>
        <taxon>Eukaryota</taxon>
        <taxon>Metazoa</taxon>
        <taxon>Ecdysozoa</taxon>
        <taxon>Arthropoda</taxon>
        <taxon>Hexapoda</taxon>
        <taxon>Insecta</taxon>
        <taxon>Pterygota</taxon>
        <taxon>Neoptera</taxon>
        <taxon>Endopterygota</taxon>
        <taxon>Lepidoptera</taxon>
        <taxon>Glossata</taxon>
        <taxon>Ditrysia</taxon>
        <taxon>Tineoidea</taxon>
        <taxon>Psychidae</taxon>
        <taxon>Oiketicinae</taxon>
        <taxon>Eumeta</taxon>
    </lineage>
</organism>
<evidence type="ECO:0000256" key="1">
    <source>
        <dbReference type="SAM" id="MobiDB-lite"/>
    </source>
</evidence>
<sequence length="112" mass="12842">MKTNANQREAVSYHISGQWHDCALFVVGLKIKVDGNNTRLVVYSVPPKDLKLLLSLASLFPYEHRHTEASPPPPERHNSDRTHTSRYNCRNKRILIRRGRSTRCHGDGPSRL</sequence>
<proteinExistence type="predicted"/>
<accession>A0A4C1TZY9</accession>
<dbReference type="AlphaFoldDB" id="A0A4C1TZY9"/>
<protein>
    <submittedName>
        <fullName evidence="2">Uncharacterized protein</fullName>
    </submittedName>
</protein>
<feature type="region of interest" description="Disordered" evidence="1">
    <location>
        <begin position="65"/>
        <end position="92"/>
    </location>
</feature>
<name>A0A4C1TZY9_EUMVA</name>
<gene>
    <name evidence="2" type="ORF">EVAR_12405_1</name>
</gene>
<dbReference type="EMBL" id="BGZK01000107">
    <property type="protein sequence ID" value="GBP19364.1"/>
    <property type="molecule type" value="Genomic_DNA"/>
</dbReference>
<evidence type="ECO:0000313" key="3">
    <source>
        <dbReference type="Proteomes" id="UP000299102"/>
    </source>
</evidence>
<reference evidence="2 3" key="1">
    <citation type="journal article" date="2019" name="Commun. Biol.">
        <title>The bagworm genome reveals a unique fibroin gene that provides high tensile strength.</title>
        <authorList>
            <person name="Kono N."/>
            <person name="Nakamura H."/>
            <person name="Ohtoshi R."/>
            <person name="Tomita M."/>
            <person name="Numata K."/>
            <person name="Arakawa K."/>
        </authorList>
    </citation>
    <scope>NUCLEOTIDE SEQUENCE [LARGE SCALE GENOMIC DNA]</scope>
</reference>
<evidence type="ECO:0000313" key="2">
    <source>
        <dbReference type="EMBL" id="GBP19364.1"/>
    </source>
</evidence>